<gene>
    <name evidence="2" type="ORF">MUO15_04355</name>
</gene>
<keyword evidence="1" id="KW-0812">Transmembrane</keyword>
<organism evidence="2 3">
    <name type="scientific">Halobacillus amylolyticus</name>
    <dbReference type="NCBI Taxonomy" id="2932259"/>
    <lineage>
        <taxon>Bacteria</taxon>
        <taxon>Bacillati</taxon>
        <taxon>Bacillota</taxon>
        <taxon>Bacilli</taxon>
        <taxon>Bacillales</taxon>
        <taxon>Bacillaceae</taxon>
        <taxon>Halobacillus</taxon>
    </lineage>
</organism>
<keyword evidence="1" id="KW-0472">Membrane</keyword>
<feature type="transmembrane region" description="Helical" evidence="1">
    <location>
        <begin position="174"/>
        <end position="197"/>
    </location>
</feature>
<feature type="transmembrane region" description="Helical" evidence="1">
    <location>
        <begin position="55"/>
        <end position="77"/>
    </location>
</feature>
<evidence type="ECO:0000313" key="2">
    <source>
        <dbReference type="EMBL" id="UOR12756.1"/>
    </source>
</evidence>
<dbReference type="Proteomes" id="UP000830326">
    <property type="component" value="Chromosome"/>
</dbReference>
<keyword evidence="1" id="KW-1133">Transmembrane helix</keyword>
<reference evidence="2" key="1">
    <citation type="submission" date="2022-04" db="EMBL/GenBank/DDBJ databases">
        <title>Halobacillus sp. isolated from saltern.</title>
        <authorList>
            <person name="Won M."/>
            <person name="Lee C.-M."/>
            <person name="Woen H.-Y."/>
            <person name="Kwon S.-W."/>
        </authorList>
    </citation>
    <scope>NUCLEOTIDE SEQUENCE</scope>
    <source>
        <strain evidence="2">SSHM10-5</strain>
    </source>
</reference>
<feature type="transmembrane region" description="Helical" evidence="1">
    <location>
        <begin position="32"/>
        <end position="49"/>
    </location>
</feature>
<feature type="transmembrane region" description="Helical" evidence="1">
    <location>
        <begin position="212"/>
        <end position="232"/>
    </location>
</feature>
<accession>A0ABY4HD70</accession>
<dbReference type="RefSeq" id="WP_245033769.1">
    <property type="nucleotide sequence ID" value="NZ_CP095075.1"/>
</dbReference>
<feature type="transmembrane region" description="Helical" evidence="1">
    <location>
        <begin position="89"/>
        <end position="107"/>
    </location>
</feature>
<keyword evidence="3" id="KW-1185">Reference proteome</keyword>
<protein>
    <submittedName>
        <fullName evidence="2">Uncharacterized protein</fullName>
    </submittedName>
</protein>
<name>A0ABY4HD70_9BACI</name>
<sequence length="258" mass="30349">MKQMRPSTKLNSSKQLWSDKQDTTTLSLKNPWIVLWWSAAFPGFGHLLLSQNLKAIAFIVLEIYLNISGHLNLAMVYSFTGQFERVRQIAEPQLIFLYIPLYFFVMWDSYRNTLDFNKICLLAHRQNNDQLIHSRISSCGHYNLQKRKPWTVVVWSLFMPGTGHLSTRRVVQAVILLISWVSFSYFSNFFVGLQLILSGEVHQATVVFNPEWLMFMPSIYGFSLYSAYIYAVENNKRFDWQQSRFLKMNYQPPDFKMP</sequence>
<evidence type="ECO:0000313" key="3">
    <source>
        <dbReference type="Proteomes" id="UP000830326"/>
    </source>
</evidence>
<evidence type="ECO:0000256" key="1">
    <source>
        <dbReference type="SAM" id="Phobius"/>
    </source>
</evidence>
<proteinExistence type="predicted"/>
<dbReference type="EMBL" id="CP095075">
    <property type="protein sequence ID" value="UOR12756.1"/>
    <property type="molecule type" value="Genomic_DNA"/>
</dbReference>